<reference evidence="6 7" key="1">
    <citation type="submission" date="2006-06" db="EMBL/GenBank/DDBJ databases">
        <title>Complete sequence of Rubrobacter xylanophilus DSM 9941.</title>
        <authorList>
            <consortium name="US DOE Joint Genome Institute"/>
            <person name="Copeland A."/>
            <person name="Lucas S."/>
            <person name="Lapidus A."/>
            <person name="Barry K."/>
            <person name="Detter J.C."/>
            <person name="Glavina del Rio T."/>
            <person name="Hammon N."/>
            <person name="Israni S."/>
            <person name="Dalin E."/>
            <person name="Tice H."/>
            <person name="Pitluck S."/>
            <person name="Munk A.C."/>
            <person name="Brettin T."/>
            <person name="Bruce D."/>
            <person name="Han C."/>
            <person name="Tapia R."/>
            <person name="Gilna P."/>
            <person name="Schmutz J."/>
            <person name="Larimer F."/>
            <person name="Land M."/>
            <person name="Hauser L."/>
            <person name="Kyrpides N."/>
            <person name="Lykidis A."/>
            <person name="da Costa M.S."/>
            <person name="Rainey F.A."/>
            <person name="Empadinhas N."/>
            <person name="Jolivet E."/>
            <person name="Battista J.R."/>
            <person name="Richardson P."/>
        </authorList>
    </citation>
    <scope>NUCLEOTIDE SEQUENCE [LARGE SCALE GENOMIC DNA]</scope>
    <source>
        <strain evidence="7">DSM 9941 / NBRC 16129 / PRD-1</strain>
    </source>
</reference>
<feature type="domain" description="ABC transporter" evidence="5">
    <location>
        <begin position="7"/>
        <end position="243"/>
    </location>
</feature>
<dbReference type="Gene3D" id="3.40.50.300">
    <property type="entry name" value="P-loop containing nucleotide triphosphate hydrolases"/>
    <property type="match status" value="2"/>
</dbReference>
<keyword evidence="3" id="KW-0547">Nucleotide-binding</keyword>
<dbReference type="AlphaFoldDB" id="Q1AUT7"/>
<keyword evidence="2" id="KW-0677">Repeat</keyword>
<dbReference type="PhylomeDB" id="Q1AUT7"/>
<dbReference type="SUPFAM" id="SSF52540">
    <property type="entry name" value="P-loop containing nucleoside triphosphate hydrolases"/>
    <property type="match status" value="2"/>
</dbReference>
<dbReference type="InterPro" id="IPR050107">
    <property type="entry name" value="ABC_carbohydrate_import_ATPase"/>
</dbReference>
<evidence type="ECO:0000256" key="3">
    <source>
        <dbReference type="ARBA" id="ARBA00022741"/>
    </source>
</evidence>
<evidence type="ECO:0000259" key="5">
    <source>
        <dbReference type="PROSITE" id="PS50893"/>
    </source>
</evidence>
<evidence type="ECO:0000256" key="2">
    <source>
        <dbReference type="ARBA" id="ARBA00022737"/>
    </source>
</evidence>
<evidence type="ECO:0000256" key="1">
    <source>
        <dbReference type="ARBA" id="ARBA00022448"/>
    </source>
</evidence>
<dbReference type="Proteomes" id="UP000006637">
    <property type="component" value="Chromosome"/>
</dbReference>
<evidence type="ECO:0000256" key="4">
    <source>
        <dbReference type="ARBA" id="ARBA00022840"/>
    </source>
</evidence>
<dbReference type="PROSITE" id="PS00211">
    <property type="entry name" value="ABC_TRANSPORTER_1"/>
    <property type="match status" value="1"/>
</dbReference>
<dbReference type="PROSITE" id="PS50893">
    <property type="entry name" value="ABC_TRANSPORTER_2"/>
    <property type="match status" value="2"/>
</dbReference>
<dbReference type="InterPro" id="IPR003439">
    <property type="entry name" value="ABC_transporter-like_ATP-bd"/>
</dbReference>
<dbReference type="STRING" id="266117.Rxyl_1891"/>
<dbReference type="SMART" id="SM00382">
    <property type="entry name" value="AAA"/>
    <property type="match status" value="2"/>
</dbReference>
<dbReference type="InterPro" id="IPR017871">
    <property type="entry name" value="ABC_transporter-like_CS"/>
</dbReference>
<dbReference type="CDD" id="cd03215">
    <property type="entry name" value="ABC_Carb_Monos_II"/>
    <property type="match status" value="1"/>
</dbReference>
<dbReference type="GO" id="GO:0005524">
    <property type="term" value="F:ATP binding"/>
    <property type="evidence" value="ECO:0007669"/>
    <property type="project" value="UniProtKB-KW"/>
</dbReference>
<dbReference type="GO" id="GO:0016887">
    <property type="term" value="F:ATP hydrolysis activity"/>
    <property type="evidence" value="ECO:0007669"/>
    <property type="project" value="InterPro"/>
</dbReference>
<evidence type="ECO:0000313" key="6">
    <source>
        <dbReference type="EMBL" id="ABG04841.1"/>
    </source>
</evidence>
<dbReference type="InterPro" id="IPR003593">
    <property type="entry name" value="AAA+_ATPase"/>
</dbReference>
<evidence type="ECO:0000313" key="7">
    <source>
        <dbReference type="Proteomes" id="UP000006637"/>
    </source>
</evidence>
<proteinExistence type="predicted"/>
<keyword evidence="7" id="KW-1185">Reference proteome</keyword>
<keyword evidence="1" id="KW-0813">Transport</keyword>
<dbReference type="HOGENOM" id="CLU_000604_92_3_11"/>
<dbReference type="PANTHER" id="PTHR43790:SF9">
    <property type="entry name" value="GALACTOFURANOSE TRANSPORTER ATP-BINDING PROTEIN YTFR"/>
    <property type="match status" value="1"/>
</dbReference>
<dbReference type="PANTHER" id="PTHR43790">
    <property type="entry name" value="CARBOHYDRATE TRANSPORT ATP-BINDING PROTEIN MG119-RELATED"/>
    <property type="match status" value="1"/>
</dbReference>
<dbReference type="KEGG" id="rxy:Rxyl_1891"/>
<protein>
    <submittedName>
        <fullName evidence="6">ABC transporter related</fullName>
    </submittedName>
</protein>
<feature type="domain" description="ABC transporter" evidence="5">
    <location>
        <begin position="253"/>
        <end position="495"/>
    </location>
</feature>
<dbReference type="InterPro" id="IPR027417">
    <property type="entry name" value="P-loop_NTPase"/>
</dbReference>
<keyword evidence="4" id="KW-0067">ATP-binding</keyword>
<dbReference type="eggNOG" id="COG1129">
    <property type="taxonomic scope" value="Bacteria"/>
</dbReference>
<dbReference type="CDD" id="cd03216">
    <property type="entry name" value="ABC_Carb_Monos_I"/>
    <property type="match status" value="1"/>
</dbReference>
<dbReference type="EMBL" id="CP000386">
    <property type="protein sequence ID" value="ABG04841.1"/>
    <property type="molecule type" value="Genomic_DNA"/>
</dbReference>
<dbReference type="Pfam" id="PF00005">
    <property type="entry name" value="ABC_tran"/>
    <property type="match status" value="2"/>
</dbReference>
<organism evidence="6 7">
    <name type="scientific">Rubrobacter xylanophilus (strain DSM 9941 / JCM 11954 / NBRC 16129 / PRD-1)</name>
    <dbReference type="NCBI Taxonomy" id="266117"/>
    <lineage>
        <taxon>Bacteria</taxon>
        <taxon>Bacillati</taxon>
        <taxon>Actinomycetota</taxon>
        <taxon>Rubrobacteria</taxon>
        <taxon>Rubrobacterales</taxon>
        <taxon>Rubrobacteraceae</taxon>
        <taxon>Rubrobacter</taxon>
    </lineage>
</organism>
<sequence>MEPALAVEVDGLVKRYPGVTALDGVTVGFPTGKITAVVGENGAGKSTLMNILAGLQRPDKGLVRVFGEKVENFDPHALLTIHRVALVPQELLLCPERTVAENVLLGLEPSRGPIPSRRQMRQRTAGLLEDLGSNIGPGRVVADLSVAEQQEVVIARALARECRVLILDEPTAVLSPEESERLFALLRRLRNSGTTIVYVSHRIPEVFSLADKICVMRDGRLVKEWPTEEAAPGTVVRFMIGRELSEWDHEPAVGPEPLCSVRGFGGPTFRDVSFELMEGEVLGVAGLPDSGRNELLGSLFGAITPYGGTVQLSGRLLWISSPRDAIRAGMAYVPAERRTQGLLPTMDIADNLAVLRLKRFTRLGFVRWRALRREAARQAERFGVRCRGVGQGVGELSGGNQQKVILARWMEVKPRLMLLEEPTRGVDVGAKDEIYELLQQMTQEGVGVILASSDLPELLRVCDRIAVMRLGRLVGFLDREHATEEKIMALATGVEEGAA</sequence>
<gene>
    <name evidence="6" type="ordered locus">Rxyl_1891</name>
</gene>
<accession>Q1AUT7</accession>
<name>Q1AUT7_RUBXD</name>